<proteinExistence type="predicted"/>
<evidence type="ECO:0000313" key="2">
    <source>
        <dbReference type="Proteomes" id="UP000294395"/>
    </source>
</evidence>
<reference evidence="1 2" key="1">
    <citation type="submission" date="2019-03" db="EMBL/GenBank/DDBJ databases">
        <title>Complete genome sequence of two outbreak-associated Acinetobacter haemolyticus strains.</title>
        <authorList>
            <person name="Bai L."/>
            <person name="Zhang S.-C."/>
            <person name="Deng Y."/>
            <person name="Song C.-C."/>
            <person name="Kang G.-B."/>
            <person name="Dong Y."/>
            <person name="Wang Y."/>
            <person name="Gao F."/>
            <person name="Huang H."/>
        </authorList>
    </citation>
    <scope>NUCLEOTIDE SEQUENCE [LARGE SCALE GENOMIC DNA]</scope>
    <source>
        <strain evidence="1 2">TJR01</strain>
    </source>
</reference>
<sequence length="67" mass="7761">MSFIFLYPNQQKLENLSLKNFANFCPLMIEQYPFLFIFTVNSAKKICRSSLIPTQLIIFQLNRGGAV</sequence>
<gene>
    <name evidence="1" type="ORF">AHTJR_00120</name>
</gene>
<dbReference type="AlphaFoldDB" id="A0A2K8PT62"/>
<accession>A0A2K8PT62</accession>
<protein>
    <submittedName>
        <fullName evidence="1">Uncharacterized protein</fullName>
    </submittedName>
</protein>
<dbReference type="EMBL" id="CP038009">
    <property type="protein sequence ID" value="QBQ14792.1"/>
    <property type="molecule type" value="Genomic_DNA"/>
</dbReference>
<evidence type="ECO:0000313" key="1">
    <source>
        <dbReference type="EMBL" id="QBQ14792.1"/>
    </source>
</evidence>
<organism evidence="1 2">
    <name type="scientific">Acinetobacter haemolyticus</name>
    <dbReference type="NCBI Taxonomy" id="29430"/>
    <lineage>
        <taxon>Bacteria</taxon>
        <taxon>Pseudomonadati</taxon>
        <taxon>Pseudomonadota</taxon>
        <taxon>Gammaproteobacteria</taxon>
        <taxon>Moraxellales</taxon>
        <taxon>Moraxellaceae</taxon>
        <taxon>Acinetobacter</taxon>
    </lineage>
</organism>
<dbReference type="Proteomes" id="UP000294395">
    <property type="component" value="Chromosome"/>
</dbReference>
<name>A0A2K8PT62_ACIHA</name>